<feature type="chain" id="PRO_5016876157" description="C-type lectin domain-containing protein" evidence="1">
    <location>
        <begin position="18"/>
        <end position="241"/>
    </location>
</feature>
<proteinExistence type="predicted"/>
<dbReference type="EMBL" id="JOJR01000009">
    <property type="protein sequence ID" value="RCN52044.1"/>
    <property type="molecule type" value="Genomic_DNA"/>
</dbReference>
<dbReference type="InterPro" id="IPR016186">
    <property type="entry name" value="C-type_lectin-like/link_sf"/>
</dbReference>
<dbReference type="Gene3D" id="3.10.100.10">
    <property type="entry name" value="Mannose-Binding Protein A, subunit A"/>
    <property type="match status" value="1"/>
</dbReference>
<dbReference type="STRING" id="29170.A0A368H663"/>
<dbReference type="OrthoDB" id="6337382at2759"/>
<accession>A0A368H663</accession>
<keyword evidence="1" id="KW-0732">Signal</keyword>
<dbReference type="AlphaFoldDB" id="A0A368H663"/>
<evidence type="ECO:0000313" key="2">
    <source>
        <dbReference type="EMBL" id="RCN52044.1"/>
    </source>
</evidence>
<comment type="caution">
    <text evidence="2">The sequence shown here is derived from an EMBL/GenBank/DDBJ whole genome shotgun (WGS) entry which is preliminary data.</text>
</comment>
<evidence type="ECO:0000256" key="1">
    <source>
        <dbReference type="SAM" id="SignalP"/>
    </source>
</evidence>
<reference evidence="2 3" key="1">
    <citation type="submission" date="2014-10" db="EMBL/GenBank/DDBJ databases">
        <title>Draft genome of the hookworm Ancylostoma caninum.</title>
        <authorList>
            <person name="Mitreva M."/>
        </authorList>
    </citation>
    <scope>NUCLEOTIDE SEQUENCE [LARGE SCALE GENOMIC DNA]</scope>
    <source>
        <strain evidence="2 3">Baltimore</strain>
    </source>
</reference>
<keyword evidence="3" id="KW-1185">Reference proteome</keyword>
<sequence>LFFRILCIFALFTSTLNYPLGYCSCTVQCTSEDLTAATNETITSLSEPCCTCLVSCEKKTTALTRMLSSELLQERFLDPQPLRYCCKGEQQDSAAIPSFEEMSSSQVIPHQICPDGWRRYAETCFYLEIEKLPFSEAEKRCNDKNSTIFVADSLHEWDEVMSFTPPGSWTWIDVRGENGTAQWRGALDASSLQSVLLFFLELIPPFPPLANVTYALIFLKVRFFQKLASKTILSGIKWMDN</sequence>
<gene>
    <name evidence="2" type="ORF">ANCCAN_01832</name>
</gene>
<protein>
    <recommendedName>
        <fullName evidence="4">C-type lectin domain-containing protein</fullName>
    </recommendedName>
</protein>
<feature type="signal peptide" evidence="1">
    <location>
        <begin position="1"/>
        <end position="17"/>
    </location>
</feature>
<evidence type="ECO:0000313" key="3">
    <source>
        <dbReference type="Proteomes" id="UP000252519"/>
    </source>
</evidence>
<name>A0A368H663_ANCCA</name>
<evidence type="ECO:0008006" key="4">
    <source>
        <dbReference type="Google" id="ProtNLM"/>
    </source>
</evidence>
<organism evidence="2 3">
    <name type="scientific">Ancylostoma caninum</name>
    <name type="common">Dog hookworm</name>
    <dbReference type="NCBI Taxonomy" id="29170"/>
    <lineage>
        <taxon>Eukaryota</taxon>
        <taxon>Metazoa</taxon>
        <taxon>Ecdysozoa</taxon>
        <taxon>Nematoda</taxon>
        <taxon>Chromadorea</taxon>
        <taxon>Rhabditida</taxon>
        <taxon>Rhabditina</taxon>
        <taxon>Rhabditomorpha</taxon>
        <taxon>Strongyloidea</taxon>
        <taxon>Ancylostomatidae</taxon>
        <taxon>Ancylostomatinae</taxon>
        <taxon>Ancylostoma</taxon>
    </lineage>
</organism>
<dbReference type="InterPro" id="IPR016187">
    <property type="entry name" value="CTDL_fold"/>
</dbReference>
<feature type="non-terminal residue" evidence="2">
    <location>
        <position position="1"/>
    </location>
</feature>
<dbReference type="Proteomes" id="UP000252519">
    <property type="component" value="Unassembled WGS sequence"/>
</dbReference>
<dbReference type="SUPFAM" id="SSF56436">
    <property type="entry name" value="C-type lectin-like"/>
    <property type="match status" value="1"/>
</dbReference>